<dbReference type="AlphaFoldDB" id="A0AAE0IT53"/>
<evidence type="ECO:0000256" key="3">
    <source>
        <dbReference type="ARBA" id="ARBA00023002"/>
    </source>
</evidence>
<reference evidence="4" key="2">
    <citation type="submission" date="2023-06" db="EMBL/GenBank/DDBJ databases">
        <authorList>
            <consortium name="Lawrence Berkeley National Laboratory"/>
            <person name="Haridas S."/>
            <person name="Hensen N."/>
            <person name="Bonometti L."/>
            <person name="Westerberg I."/>
            <person name="Brannstrom I.O."/>
            <person name="Guillou S."/>
            <person name="Cros-Aarteil S."/>
            <person name="Calhoun S."/>
            <person name="Kuo A."/>
            <person name="Mondo S."/>
            <person name="Pangilinan J."/>
            <person name="Riley R."/>
            <person name="Labutti K."/>
            <person name="Andreopoulos B."/>
            <person name="Lipzen A."/>
            <person name="Chen C."/>
            <person name="Yanf M."/>
            <person name="Daum C."/>
            <person name="Ng V."/>
            <person name="Clum A."/>
            <person name="Steindorff A."/>
            <person name="Ohm R."/>
            <person name="Martin F."/>
            <person name="Silar P."/>
            <person name="Natvig D."/>
            <person name="Lalanne C."/>
            <person name="Gautier V."/>
            <person name="Ament-Velasquez S.L."/>
            <person name="Kruys A."/>
            <person name="Hutchinson M.I."/>
            <person name="Powell A.J."/>
            <person name="Barry K."/>
            <person name="Miller A.N."/>
            <person name="Grigoriev I.V."/>
            <person name="Debuchy R."/>
            <person name="Gladieux P."/>
            <person name="Thoren M.H."/>
            <person name="Johannesson H."/>
        </authorList>
    </citation>
    <scope>NUCLEOTIDE SEQUENCE</scope>
    <source>
        <strain evidence="4">CBS 118394</strain>
    </source>
</reference>
<dbReference type="Proteomes" id="UP001283341">
    <property type="component" value="Unassembled WGS sequence"/>
</dbReference>
<gene>
    <name evidence="4" type="ORF">B0H66DRAFT_69513</name>
</gene>
<dbReference type="PROSITE" id="PS00061">
    <property type="entry name" value="ADH_SHORT"/>
    <property type="match status" value="1"/>
</dbReference>
<evidence type="ECO:0000313" key="4">
    <source>
        <dbReference type="EMBL" id="KAK3330615.1"/>
    </source>
</evidence>
<dbReference type="PANTHER" id="PTHR43180">
    <property type="entry name" value="3-OXOACYL-(ACYL-CARRIER-PROTEIN) REDUCTASE (AFU_ORTHOLOGUE AFUA_6G11210)"/>
    <property type="match status" value="1"/>
</dbReference>
<evidence type="ECO:0000256" key="2">
    <source>
        <dbReference type="ARBA" id="ARBA00022857"/>
    </source>
</evidence>
<sequence length="379" mass="41370">MDTPSTANGPWSLVKTIKQSGPVDPTSPYDTSALAGKTILITGGASGFGKAFALKWASHGANIIIGDLNDAAGEAMVAELRCLPGSSKHHHYQHCDVTKWEDQVALFRMGVEASPTGGIDAVVAGAGIVESRDVVNGPTIDMPVLVDEHGNPPRPGLKVLDVNLTGVMYTTHLAIFWLQRNNNNTGKDHQTKKTTRDRHLLLISSIAGVTPLPGQVEYTASKHAVMGLFRTLRGSVWRQGIRCNVINPYFVETPLINWRGMALLAGGGKVELSDVVDAATRLMADETIVGRGLVIGPRFKVVDDEDGNPRFVEQGGGREQAVWELYGHDYEQVEVFVWRFVGMLNAVKKMRGWVGTVKDLFNMWRTRRAARRAPKKARA</sequence>
<accession>A0AAE0IT53</accession>
<dbReference type="PRINTS" id="PR00081">
    <property type="entry name" value="GDHRDH"/>
</dbReference>
<dbReference type="InterPro" id="IPR020904">
    <property type="entry name" value="Sc_DH/Rdtase_CS"/>
</dbReference>
<dbReference type="InterPro" id="IPR002347">
    <property type="entry name" value="SDR_fam"/>
</dbReference>
<proteinExistence type="inferred from homology"/>
<keyword evidence="3" id="KW-0560">Oxidoreductase</keyword>
<dbReference type="InterPro" id="IPR036291">
    <property type="entry name" value="NAD(P)-bd_dom_sf"/>
</dbReference>
<dbReference type="GO" id="GO:0016491">
    <property type="term" value="F:oxidoreductase activity"/>
    <property type="evidence" value="ECO:0007669"/>
    <property type="project" value="UniProtKB-KW"/>
</dbReference>
<comment type="similarity">
    <text evidence="1">Belongs to the short-chain dehydrogenases/reductases (SDR) family.</text>
</comment>
<dbReference type="PANTHER" id="PTHR43180:SF16">
    <property type="entry name" value="BACILYSIN BIOSYNTHESIS OXIDOREDUCTASE BACC"/>
    <property type="match status" value="1"/>
</dbReference>
<keyword evidence="2" id="KW-0521">NADP</keyword>
<evidence type="ECO:0000313" key="5">
    <source>
        <dbReference type="Proteomes" id="UP001283341"/>
    </source>
</evidence>
<dbReference type="EMBL" id="JAUEDM010000001">
    <property type="protein sequence ID" value="KAK3330615.1"/>
    <property type="molecule type" value="Genomic_DNA"/>
</dbReference>
<organism evidence="4 5">
    <name type="scientific">Apodospora peruviana</name>
    <dbReference type="NCBI Taxonomy" id="516989"/>
    <lineage>
        <taxon>Eukaryota</taxon>
        <taxon>Fungi</taxon>
        <taxon>Dikarya</taxon>
        <taxon>Ascomycota</taxon>
        <taxon>Pezizomycotina</taxon>
        <taxon>Sordariomycetes</taxon>
        <taxon>Sordariomycetidae</taxon>
        <taxon>Sordariales</taxon>
        <taxon>Lasiosphaeriaceae</taxon>
        <taxon>Apodospora</taxon>
    </lineage>
</organism>
<dbReference type="Gene3D" id="3.40.50.720">
    <property type="entry name" value="NAD(P)-binding Rossmann-like Domain"/>
    <property type="match status" value="1"/>
</dbReference>
<evidence type="ECO:0000256" key="1">
    <source>
        <dbReference type="ARBA" id="ARBA00006484"/>
    </source>
</evidence>
<protein>
    <submittedName>
        <fullName evidence="4">Uncharacterized protein</fullName>
    </submittedName>
</protein>
<comment type="caution">
    <text evidence="4">The sequence shown here is derived from an EMBL/GenBank/DDBJ whole genome shotgun (WGS) entry which is preliminary data.</text>
</comment>
<reference evidence="4" key="1">
    <citation type="journal article" date="2023" name="Mol. Phylogenet. Evol.">
        <title>Genome-scale phylogeny and comparative genomics of the fungal order Sordariales.</title>
        <authorList>
            <person name="Hensen N."/>
            <person name="Bonometti L."/>
            <person name="Westerberg I."/>
            <person name="Brannstrom I.O."/>
            <person name="Guillou S."/>
            <person name="Cros-Aarteil S."/>
            <person name="Calhoun S."/>
            <person name="Haridas S."/>
            <person name="Kuo A."/>
            <person name="Mondo S."/>
            <person name="Pangilinan J."/>
            <person name="Riley R."/>
            <person name="LaButti K."/>
            <person name="Andreopoulos B."/>
            <person name="Lipzen A."/>
            <person name="Chen C."/>
            <person name="Yan M."/>
            <person name="Daum C."/>
            <person name="Ng V."/>
            <person name="Clum A."/>
            <person name="Steindorff A."/>
            <person name="Ohm R.A."/>
            <person name="Martin F."/>
            <person name="Silar P."/>
            <person name="Natvig D.O."/>
            <person name="Lalanne C."/>
            <person name="Gautier V."/>
            <person name="Ament-Velasquez S.L."/>
            <person name="Kruys A."/>
            <person name="Hutchinson M.I."/>
            <person name="Powell A.J."/>
            <person name="Barry K."/>
            <person name="Miller A.N."/>
            <person name="Grigoriev I.V."/>
            <person name="Debuchy R."/>
            <person name="Gladieux P."/>
            <person name="Hiltunen Thoren M."/>
            <person name="Johannesson H."/>
        </authorList>
    </citation>
    <scope>NUCLEOTIDE SEQUENCE</scope>
    <source>
        <strain evidence="4">CBS 118394</strain>
    </source>
</reference>
<dbReference type="Pfam" id="PF00106">
    <property type="entry name" value="adh_short"/>
    <property type="match status" value="1"/>
</dbReference>
<keyword evidence="5" id="KW-1185">Reference proteome</keyword>
<name>A0AAE0IT53_9PEZI</name>
<dbReference type="SUPFAM" id="SSF51735">
    <property type="entry name" value="NAD(P)-binding Rossmann-fold domains"/>
    <property type="match status" value="1"/>
</dbReference>